<gene>
    <name evidence="2" type="ORF">GRB96_10605</name>
</gene>
<evidence type="ECO:0000313" key="2">
    <source>
        <dbReference type="EMBL" id="NAW34862.1"/>
    </source>
</evidence>
<dbReference type="EMBL" id="WUTT01000001">
    <property type="protein sequence ID" value="NAW34862.1"/>
    <property type="molecule type" value="Genomic_DNA"/>
</dbReference>
<evidence type="ECO:0000256" key="1">
    <source>
        <dbReference type="SAM" id="MobiDB-lite"/>
    </source>
</evidence>
<comment type="caution">
    <text evidence="2">The sequence shown here is derived from an EMBL/GenBank/DDBJ whole genome shotgun (WGS) entry which is preliminary data.</text>
</comment>
<evidence type="ECO:0000313" key="3">
    <source>
        <dbReference type="Proteomes" id="UP000487929"/>
    </source>
</evidence>
<keyword evidence="3" id="KW-1185">Reference proteome</keyword>
<accession>A0A7X5AQW3</accession>
<dbReference type="OrthoDB" id="5609487at2"/>
<proteinExistence type="predicted"/>
<name>A0A7X5AQW3_9GAMM</name>
<protein>
    <submittedName>
        <fullName evidence="2">DUF3306 domain-containing protein</fullName>
    </submittedName>
</protein>
<feature type="region of interest" description="Disordered" evidence="1">
    <location>
        <begin position="1"/>
        <end position="26"/>
    </location>
</feature>
<dbReference type="AlphaFoldDB" id="A0A7X5AQW3"/>
<organism evidence="2 3">
    <name type="scientific">Halomonas alimentaria</name>
    <dbReference type="NCBI Taxonomy" id="147248"/>
    <lineage>
        <taxon>Bacteria</taxon>
        <taxon>Pseudomonadati</taxon>
        <taxon>Pseudomonadota</taxon>
        <taxon>Gammaproteobacteria</taxon>
        <taxon>Oceanospirillales</taxon>
        <taxon>Halomonadaceae</taxon>
        <taxon>Halomonas</taxon>
    </lineage>
</organism>
<feature type="compositionally biased region" description="Acidic residues" evidence="1">
    <location>
        <begin position="135"/>
        <end position="144"/>
    </location>
</feature>
<sequence>MSRFERWSRRKLGEEVLDEPDRESLAHPSEHVIDAVANEAPQDEAVEPEGAVPGSLDHTLPDPDDLPAGSDFTAYLKEGVSGQLRRRALRRLWTSGNYGVRDGLDDYDENYREVLKPLARDVAEQLRRWTRPSEEPLEATEGAESELLAEAPRPAEDQRDESHDDGAQAGPRHETDAKNRLDEEAIGGDNKFS</sequence>
<dbReference type="InterPro" id="IPR021735">
    <property type="entry name" value="DUF3306"/>
</dbReference>
<feature type="region of interest" description="Disordered" evidence="1">
    <location>
        <begin position="127"/>
        <end position="193"/>
    </location>
</feature>
<reference evidence="2 3" key="1">
    <citation type="submission" date="2019-12" db="EMBL/GenBank/DDBJ databases">
        <title>Draft genome sequencing of Halomonas alimentaria DSM 15356.</title>
        <authorList>
            <person name="Pandiyan K."/>
            <person name="Kushwaha P."/>
            <person name="Gowdham M."/>
            <person name="Chakdar H."/>
            <person name="Singh A."/>
            <person name="Kumar M."/>
            <person name="Saxena A.K."/>
        </authorList>
    </citation>
    <scope>NUCLEOTIDE SEQUENCE [LARGE SCALE GENOMIC DNA]</scope>
    <source>
        <strain evidence="2 3">DSM 15356</strain>
    </source>
</reference>
<dbReference type="Proteomes" id="UP000487929">
    <property type="component" value="Unassembled WGS sequence"/>
</dbReference>
<feature type="compositionally biased region" description="Basic and acidic residues" evidence="1">
    <location>
        <begin position="1"/>
        <end position="14"/>
    </location>
</feature>
<feature type="compositionally biased region" description="Basic and acidic residues" evidence="1">
    <location>
        <begin position="153"/>
        <end position="183"/>
    </location>
</feature>
<dbReference type="Pfam" id="PF11748">
    <property type="entry name" value="DUF3306"/>
    <property type="match status" value="1"/>
</dbReference>
<dbReference type="RefSeq" id="WP_161432106.1">
    <property type="nucleotide sequence ID" value="NZ_WUTT01000001.1"/>
</dbReference>
<feature type="region of interest" description="Disordered" evidence="1">
    <location>
        <begin position="40"/>
        <end position="70"/>
    </location>
</feature>